<dbReference type="Pfam" id="PF00300">
    <property type="entry name" value="His_Phos_1"/>
    <property type="match status" value="1"/>
</dbReference>
<sequence length="193" mass="20319">MTRVLLARHGRTALNADGLLRGLADPPLDRRGRAEAAALADALRAAFGSDAVTAVLASPLQRAQQTARAVAGRFGVESVASDPGFTDRDYGEWTGQPRDEVVARFGSVDAAPGVQPEGEVVARARAELDAVADAHPEQTVVVVSHDAVIRPLVESLEGAGTDFMLPTGSWCELVRTGREWTVVSVGNSPVEAR</sequence>
<dbReference type="RefSeq" id="WP_258798205.1">
    <property type="nucleotide sequence ID" value="NZ_JANTHX010000005.1"/>
</dbReference>
<accession>A0ABT1ZEP8</accession>
<evidence type="ECO:0000313" key="2">
    <source>
        <dbReference type="Proteomes" id="UP001205337"/>
    </source>
</evidence>
<dbReference type="Proteomes" id="UP001205337">
    <property type="component" value="Unassembled WGS sequence"/>
</dbReference>
<comment type="caution">
    <text evidence="1">The sequence shown here is derived from an EMBL/GenBank/DDBJ whole genome shotgun (WGS) entry which is preliminary data.</text>
</comment>
<organism evidence="1 2">
    <name type="scientific">Protaetiibacter mangrovi</name>
    <dbReference type="NCBI Taxonomy" id="2970926"/>
    <lineage>
        <taxon>Bacteria</taxon>
        <taxon>Bacillati</taxon>
        <taxon>Actinomycetota</taxon>
        <taxon>Actinomycetes</taxon>
        <taxon>Micrococcales</taxon>
        <taxon>Microbacteriaceae</taxon>
        <taxon>Protaetiibacter</taxon>
    </lineage>
</organism>
<dbReference type="PANTHER" id="PTHR48100">
    <property type="entry name" value="BROAD-SPECIFICITY PHOSPHATASE YOR283W-RELATED"/>
    <property type="match status" value="1"/>
</dbReference>
<gene>
    <name evidence="1" type="ORF">NUH29_06440</name>
</gene>
<dbReference type="CDD" id="cd07067">
    <property type="entry name" value="HP_PGM_like"/>
    <property type="match status" value="1"/>
</dbReference>
<dbReference type="Gene3D" id="3.40.50.1240">
    <property type="entry name" value="Phosphoglycerate mutase-like"/>
    <property type="match status" value="1"/>
</dbReference>
<dbReference type="InterPro" id="IPR013078">
    <property type="entry name" value="His_Pase_superF_clade-1"/>
</dbReference>
<dbReference type="PANTHER" id="PTHR48100:SF62">
    <property type="entry name" value="GLUCOSYL-3-PHOSPHOGLYCERATE PHOSPHATASE"/>
    <property type="match status" value="1"/>
</dbReference>
<dbReference type="SUPFAM" id="SSF53254">
    <property type="entry name" value="Phosphoglycerate mutase-like"/>
    <property type="match status" value="1"/>
</dbReference>
<protein>
    <submittedName>
        <fullName evidence="1">Histidine phosphatase family protein</fullName>
    </submittedName>
</protein>
<proteinExistence type="predicted"/>
<keyword evidence="2" id="KW-1185">Reference proteome</keyword>
<evidence type="ECO:0000313" key="1">
    <source>
        <dbReference type="EMBL" id="MCS0499186.1"/>
    </source>
</evidence>
<name>A0ABT1ZEP8_9MICO</name>
<dbReference type="EMBL" id="JANTHX010000005">
    <property type="protein sequence ID" value="MCS0499186.1"/>
    <property type="molecule type" value="Genomic_DNA"/>
</dbReference>
<dbReference type="InterPro" id="IPR029033">
    <property type="entry name" value="His_PPase_superfam"/>
</dbReference>
<dbReference type="SMART" id="SM00855">
    <property type="entry name" value="PGAM"/>
    <property type="match status" value="1"/>
</dbReference>
<reference evidence="1 2" key="1">
    <citation type="submission" date="2022-08" db="EMBL/GenBank/DDBJ databases">
        <authorList>
            <person name="Li F."/>
        </authorList>
    </citation>
    <scope>NUCLEOTIDE SEQUENCE [LARGE SCALE GENOMIC DNA]</scope>
    <source>
        <strain evidence="1 2">10F1B-8-1</strain>
    </source>
</reference>
<dbReference type="InterPro" id="IPR050275">
    <property type="entry name" value="PGM_Phosphatase"/>
</dbReference>